<reference evidence="7" key="1">
    <citation type="journal article" date="2021" name="Nat. Commun.">
        <title>Genetic determinants of endophytism in the Arabidopsis root mycobiome.</title>
        <authorList>
            <person name="Mesny F."/>
            <person name="Miyauchi S."/>
            <person name="Thiergart T."/>
            <person name="Pickel B."/>
            <person name="Atanasova L."/>
            <person name="Karlsson M."/>
            <person name="Huettel B."/>
            <person name="Barry K.W."/>
            <person name="Haridas S."/>
            <person name="Chen C."/>
            <person name="Bauer D."/>
            <person name="Andreopoulos W."/>
            <person name="Pangilinan J."/>
            <person name="LaButti K."/>
            <person name="Riley R."/>
            <person name="Lipzen A."/>
            <person name="Clum A."/>
            <person name="Drula E."/>
            <person name="Henrissat B."/>
            <person name="Kohler A."/>
            <person name="Grigoriev I.V."/>
            <person name="Martin F.M."/>
            <person name="Hacquard S."/>
        </authorList>
    </citation>
    <scope>NUCLEOTIDE SEQUENCE</scope>
    <source>
        <strain evidence="7">MPI-CAGE-AT-0023</strain>
    </source>
</reference>
<keyword evidence="5" id="KW-0812">Transmembrane</keyword>
<dbReference type="EMBL" id="JAGMUX010000003">
    <property type="protein sequence ID" value="KAH7265556.1"/>
    <property type="molecule type" value="Genomic_DNA"/>
</dbReference>
<evidence type="ECO:0000256" key="2">
    <source>
        <dbReference type="ARBA" id="ARBA00006727"/>
    </source>
</evidence>
<name>A0A9P9KNU1_FUSRE</name>
<feature type="transmembrane region" description="Helical" evidence="5">
    <location>
        <begin position="379"/>
        <end position="397"/>
    </location>
</feature>
<evidence type="ECO:0000256" key="5">
    <source>
        <dbReference type="SAM" id="Phobius"/>
    </source>
</evidence>
<evidence type="ECO:0000256" key="4">
    <source>
        <dbReference type="SAM" id="MobiDB-lite"/>
    </source>
</evidence>
<feature type="transmembrane region" description="Helical" evidence="5">
    <location>
        <begin position="57"/>
        <end position="80"/>
    </location>
</feature>
<comment type="similarity">
    <text evidence="2">Belongs to the major facilitator superfamily. Monocarboxylate porter (TC 2.A.1.13) family.</text>
</comment>
<dbReference type="GeneID" id="70225097"/>
<dbReference type="AlphaFoldDB" id="A0A9P9KNU1"/>
<dbReference type="SUPFAM" id="SSF103473">
    <property type="entry name" value="MFS general substrate transporter"/>
    <property type="match status" value="1"/>
</dbReference>
<feature type="transmembrane region" description="Helical" evidence="5">
    <location>
        <begin position="100"/>
        <end position="122"/>
    </location>
</feature>
<feature type="domain" description="Major facilitator superfamily (MFS) profile" evidence="6">
    <location>
        <begin position="248"/>
        <end position="439"/>
    </location>
</feature>
<keyword evidence="5" id="KW-1133">Transmembrane helix</keyword>
<feature type="transmembrane region" description="Helical" evidence="5">
    <location>
        <begin position="285"/>
        <end position="305"/>
    </location>
</feature>
<evidence type="ECO:0000256" key="1">
    <source>
        <dbReference type="ARBA" id="ARBA00004141"/>
    </source>
</evidence>
<dbReference type="InterPro" id="IPR036259">
    <property type="entry name" value="MFS_trans_sf"/>
</dbReference>
<dbReference type="RefSeq" id="XP_046054291.1">
    <property type="nucleotide sequence ID" value="XM_046195143.1"/>
</dbReference>
<dbReference type="PANTHER" id="PTHR11360:SF230">
    <property type="entry name" value="MONOCARBOXYLATE TRANSPORTER, PUTATIVE (AFU_ORTHOLOGUE AFUA_2G12790)-RELATED"/>
    <property type="match status" value="1"/>
</dbReference>
<dbReference type="GO" id="GO:0022857">
    <property type="term" value="F:transmembrane transporter activity"/>
    <property type="evidence" value="ECO:0007669"/>
    <property type="project" value="InterPro"/>
</dbReference>
<dbReference type="InterPro" id="IPR020846">
    <property type="entry name" value="MFS_dom"/>
</dbReference>
<evidence type="ECO:0000313" key="8">
    <source>
        <dbReference type="Proteomes" id="UP000720189"/>
    </source>
</evidence>
<evidence type="ECO:0000313" key="7">
    <source>
        <dbReference type="EMBL" id="KAH7265556.1"/>
    </source>
</evidence>
<feature type="region of interest" description="Disordered" evidence="4">
    <location>
        <begin position="1"/>
        <end position="20"/>
    </location>
</feature>
<keyword evidence="5" id="KW-0472">Membrane</keyword>
<dbReference type="Gene3D" id="1.20.1250.20">
    <property type="entry name" value="MFS general substrate transporter like domains"/>
    <property type="match status" value="1"/>
</dbReference>
<dbReference type="Proteomes" id="UP000720189">
    <property type="component" value="Unassembled WGS sequence"/>
</dbReference>
<dbReference type="Pfam" id="PF07690">
    <property type="entry name" value="MFS_1"/>
    <property type="match status" value="1"/>
</dbReference>
<organism evidence="7 8">
    <name type="scientific">Fusarium redolens</name>
    <dbReference type="NCBI Taxonomy" id="48865"/>
    <lineage>
        <taxon>Eukaryota</taxon>
        <taxon>Fungi</taxon>
        <taxon>Dikarya</taxon>
        <taxon>Ascomycota</taxon>
        <taxon>Pezizomycotina</taxon>
        <taxon>Sordariomycetes</taxon>
        <taxon>Hypocreomycetidae</taxon>
        <taxon>Hypocreales</taxon>
        <taxon>Nectriaceae</taxon>
        <taxon>Fusarium</taxon>
        <taxon>Fusarium redolens species complex</taxon>
    </lineage>
</organism>
<feature type="transmembrane region" description="Helical" evidence="5">
    <location>
        <begin position="249"/>
        <end position="273"/>
    </location>
</feature>
<proteinExistence type="inferred from homology"/>
<dbReference type="OrthoDB" id="6499973at2759"/>
<dbReference type="GO" id="GO:0016020">
    <property type="term" value="C:membrane"/>
    <property type="evidence" value="ECO:0007669"/>
    <property type="project" value="UniProtKB-SubCell"/>
</dbReference>
<dbReference type="PANTHER" id="PTHR11360">
    <property type="entry name" value="MONOCARBOXYLATE TRANSPORTER"/>
    <property type="match status" value="1"/>
</dbReference>
<dbReference type="InterPro" id="IPR050327">
    <property type="entry name" value="Proton-linked_MCT"/>
</dbReference>
<evidence type="ECO:0000259" key="6">
    <source>
        <dbReference type="PROSITE" id="PS50850"/>
    </source>
</evidence>
<evidence type="ECO:0000256" key="3">
    <source>
        <dbReference type="ARBA" id="ARBA00023180"/>
    </source>
</evidence>
<feature type="transmembrane region" description="Helical" evidence="5">
    <location>
        <begin position="409"/>
        <end position="428"/>
    </location>
</feature>
<gene>
    <name evidence="7" type="ORF">BKA55DRAFT_590800</name>
</gene>
<feature type="transmembrane region" description="Helical" evidence="5">
    <location>
        <begin position="312"/>
        <end position="333"/>
    </location>
</feature>
<feature type="transmembrane region" description="Helical" evidence="5">
    <location>
        <begin position="175"/>
        <end position="194"/>
    </location>
</feature>
<dbReference type="PROSITE" id="PS50850">
    <property type="entry name" value="MFS"/>
    <property type="match status" value="1"/>
</dbReference>
<feature type="transmembrane region" description="Helical" evidence="5">
    <location>
        <begin position="339"/>
        <end position="358"/>
    </location>
</feature>
<comment type="subcellular location">
    <subcellularLocation>
        <location evidence="1">Membrane</location>
        <topology evidence="1">Multi-pass membrane protein</topology>
    </subcellularLocation>
</comment>
<sequence>MMANQQADSPDRGKNPDIDVESALPYFNISLRDEAEDSDSSSDGLSKPIIKDNESDLGAWICVLGSLLFLIFSSGFMGSVGTVQSYFSLNQLKDHSVSEIGWITGVYLFLSMIPNFLIGSLLDRYGPRVLSATGECKTYWQFMLCFGDFGSIGTGIDCTVAVGVVGKLFVRRRSLAIGTAVMGASFGSILFPLHLRSTFDSLGWAWSMRIVAMVVGCVTTMGVICFLPFKRLVSSDINKQDKTWKNPSFAFVSCGIFLMEFVNFGIGGLLPTVSAGAGCTVQDGYTILAILGGCWCISRFTMGLLSDRLGGINSMVGTMVLIIVLMSTIFIPFTTTSATLLYVFSALWGLFSGSFYALSPVSVGKTYEPRDYARYYSSTNFGVGLSLLIANPVSGIMLEKVGAQPFACFYLGIVVLAGVSFAVARGLLLRRFTTLRARI</sequence>
<protein>
    <submittedName>
        <fullName evidence="7">Major facilitator superfamily domain-containing protein</fullName>
    </submittedName>
</protein>
<keyword evidence="3" id="KW-0325">Glycoprotein</keyword>
<dbReference type="InterPro" id="IPR011701">
    <property type="entry name" value="MFS"/>
</dbReference>
<keyword evidence="8" id="KW-1185">Reference proteome</keyword>
<comment type="caution">
    <text evidence="7">The sequence shown here is derived from an EMBL/GenBank/DDBJ whole genome shotgun (WGS) entry which is preliminary data.</text>
</comment>
<feature type="transmembrane region" description="Helical" evidence="5">
    <location>
        <begin position="206"/>
        <end position="229"/>
    </location>
</feature>
<accession>A0A9P9KNU1</accession>